<comment type="similarity">
    <text evidence="2 10">Belongs to the G-protein coupled receptor 1 family.</text>
</comment>
<feature type="transmembrane region" description="Helical" evidence="11">
    <location>
        <begin position="163"/>
        <end position="184"/>
    </location>
</feature>
<evidence type="ECO:0000313" key="13">
    <source>
        <dbReference type="Proteomes" id="UP000695000"/>
    </source>
</evidence>
<evidence type="ECO:0000256" key="8">
    <source>
        <dbReference type="ARBA" id="ARBA00023170"/>
    </source>
</evidence>
<dbReference type="InterPro" id="IPR050569">
    <property type="entry name" value="TAAR"/>
</dbReference>
<name>A0ABM1MKT5_NICVS</name>
<evidence type="ECO:0000256" key="2">
    <source>
        <dbReference type="ARBA" id="ARBA00010663"/>
    </source>
</evidence>
<dbReference type="Pfam" id="PF00001">
    <property type="entry name" value="7tm_1"/>
    <property type="match status" value="1"/>
</dbReference>
<evidence type="ECO:0000256" key="9">
    <source>
        <dbReference type="ARBA" id="ARBA00023224"/>
    </source>
</evidence>
<keyword evidence="9 10" id="KW-0807">Transducer</keyword>
<protein>
    <submittedName>
        <fullName evidence="14">Adenosine receptor A2b-like</fullName>
    </submittedName>
</protein>
<evidence type="ECO:0000256" key="6">
    <source>
        <dbReference type="ARBA" id="ARBA00023040"/>
    </source>
</evidence>
<feature type="transmembrane region" description="Helical" evidence="11">
    <location>
        <begin position="81"/>
        <end position="100"/>
    </location>
</feature>
<reference evidence="14" key="1">
    <citation type="submission" date="2025-08" db="UniProtKB">
        <authorList>
            <consortium name="RefSeq"/>
        </authorList>
    </citation>
    <scope>IDENTIFICATION</scope>
    <source>
        <tissue evidence="14">Whole Larva</tissue>
    </source>
</reference>
<evidence type="ECO:0000256" key="10">
    <source>
        <dbReference type="RuleBase" id="RU000688"/>
    </source>
</evidence>
<dbReference type="PRINTS" id="PR00237">
    <property type="entry name" value="GPCRRHODOPSN"/>
</dbReference>
<evidence type="ECO:0000256" key="7">
    <source>
        <dbReference type="ARBA" id="ARBA00023136"/>
    </source>
</evidence>
<dbReference type="SMART" id="SM01381">
    <property type="entry name" value="7TM_GPCR_Srsx"/>
    <property type="match status" value="1"/>
</dbReference>
<feature type="transmembrane region" description="Helical" evidence="11">
    <location>
        <begin position="284"/>
        <end position="304"/>
    </location>
</feature>
<dbReference type="Proteomes" id="UP000695000">
    <property type="component" value="Unplaced"/>
</dbReference>
<feature type="transmembrane region" description="Helical" evidence="11">
    <location>
        <begin position="44"/>
        <end position="69"/>
    </location>
</feature>
<dbReference type="PROSITE" id="PS00237">
    <property type="entry name" value="G_PROTEIN_RECEP_F1_1"/>
    <property type="match status" value="1"/>
</dbReference>
<dbReference type="RefSeq" id="XP_017775185.1">
    <property type="nucleotide sequence ID" value="XM_017919696.1"/>
</dbReference>
<dbReference type="SUPFAM" id="SSF81321">
    <property type="entry name" value="Family A G protein-coupled receptor-like"/>
    <property type="match status" value="1"/>
</dbReference>
<feature type="transmembrane region" description="Helical" evidence="11">
    <location>
        <begin position="120"/>
        <end position="142"/>
    </location>
</feature>
<keyword evidence="3" id="KW-1003">Cell membrane</keyword>
<dbReference type="PROSITE" id="PS50262">
    <property type="entry name" value="G_PROTEIN_RECEP_F1_2"/>
    <property type="match status" value="1"/>
</dbReference>
<dbReference type="Gene3D" id="1.20.1070.10">
    <property type="entry name" value="Rhodopsin 7-helix transmembrane proteins"/>
    <property type="match status" value="1"/>
</dbReference>
<evidence type="ECO:0000256" key="11">
    <source>
        <dbReference type="SAM" id="Phobius"/>
    </source>
</evidence>
<keyword evidence="4 10" id="KW-0812">Transmembrane</keyword>
<dbReference type="PANTHER" id="PTHR24249">
    <property type="entry name" value="HISTAMINE RECEPTOR-RELATED G-PROTEIN COUPLED RECEPTOR"/>
    <property type="match status" value="1"/>
</dbReference>
<dbReference type="InterPro" id="IPR017452">
    <property type="entry name" value="GPCR_Rhodpsn_7TM"/>
</dbReference>
<keyword evidence="6 10" id="KW-0297">G-protein coupled receptor</keyword>
<proteinExistence type="inferred from homology"/>
<dbReference type="GeneID" id="108561660"/>
<accession>A0ABM1MKT5</accession>
<organism evidence="13 14">
    <name type="scientific">Nicrophorus vespilloides</name>
    <name type="common">Boreal carrion beetle</name>
    <dbReference type="NCBI Taxonomy" id="110193"/>
    <lineage>
        <taxon>Eukaryota</taxon>
        <taxon>Metazoa</taxon>
        <taxon>Ecdysozoa</taxon>
        <taxon>Arthropoda</taxon>
        <taxon>Hexapoda</taxon>
        <taxon>Insecta</taxon>
        <taxon>Pterygota</taxon>
        <taxon>Neoptera</taxon>
        <taxon>Endopterygota</taxon>
        <taxon>Coleoptera</taxon>
        <taxon>Polyphaga</taxon>
        <taxon>Staphyliniformia</taxon>
        <taxon>Silphidae</taxon>
        <taxon>Nicrophorinae</taxon>
        <taxon>Nicrophorus</taxon>
    </lineage>
</organism>
<feature type="transmembrane region" description="Helical" evidence="11">
    <location>
        <begin position="208"/>
        <end position="229"/>
    </location>
</feature>
<feature type="transmembrane region" description="Helical" evidence="11">
    <location>
        <begin position="258"/>
        <end position="278"/>
    </location>
</feature>
<keyword evidence="7 11" id="KW-0472">Membrane</keyword>
<feature type="domain" description="G-protein coupled receptors family 1 profile" evidence="12">
    <location>
        <begin position="61"/>
        <end position="314"/>
    </location>
</feature>
<evidence type="ECO:0000256" key="1">
    <source>
        <dbReference type="ARBA" id="ARBA00004651"/>
    </source>
</evidence>
<sequence length="439" mass="49059">MSNNTQQALVFYTVSLESTAENVTDFGELLNFASYMKVTSPVVIITAILLVFIFSPTIIIGNSVVLISIYRFKRLRTPSNYLVLSLATSDLGIGMFMPVGMYLELCGSKFISARMCLLNYGVLITLCCVSVLLMVAIAVDRFTSLARPLRYNNLITHTAVERYIGVFWIFSIVVGLSPFCYYSFNEAIVEAYDGHCSFGNLVARPIQLFMFCAVYGPSACILVICYGYIYMVARGHAKAILEVRHSLHYAHSSSTPRYGIALAITTGMFLTLWLPFQVCMLVDVFMGTSILSHWVVIYLALPILSNSAFNPWIYGYRNAELRFAVHKVIEDILTLLGHNYRSQQLNEQPAPSIAATFGDEHASYRKEECIDWKQDLLLVPIAKPESSGLISESDTKMQDRAPRMKGSRSMVETFAIHNGGDFWIITDKNLGRMNGASVV</sequence>
<keyword evidence="8 10" id="KW-0675">Receptor</keyword>
<comment type="subcellular location">
    <subcellularLocation>
        <location evidence="1">Cell membrane</location>
        <topology evidence="1">Multi-pass membrane protein</topology>
    </subcellularLocation>
</comment>
<evidence type="ECO:0000259" key="12">
    <source>
        <dbReference type="PROSITE" id="PS50262"/>
    </source>
</evidence>
<evidence type="ECO:0000313" key="14">
    <source>
        <dbReference type="RefSeq" id="XP_017775185.1"/>
    </source>
</evidence>
<dbReference type="InterPro" id="IPR000276">
    <property type="entry name" value="GPCR_Rhodpsn"/>
</dbReference>
<keyword evidence="13" id="KW-1185">Reference proteome</keyword>
<dbReference type="PANTHER" id="PTHR24249:SF372">
    <property type="entry name" value="G-PROTEIN COUPLED RECEPTORS FAMILY 1 PROFILE DOMAIN-CONTAINING PROTEIN"/>
    <property type="match status" value="1"/>
</dbReference>
<gene>
    <name evidence="14" type="primary">LOC108561660</name>
</gene>
<evidence type="ECO:0000256" key="5">
    <source>
        <dbReference type="ARBA" id="ARBA00022989"/>
    </source>
</evidence>
<evidence type="ECO:0000256" key="4">
    <source>
        <dbReference type="ARBA" id="ARBA00022692"/>
    </source>
</evidence>
<evidence type="ECO:0000256" key="3">
    <source>
        <dbReference type="ARBA" id="ARBA00022475"/>
    </source>
</evidence>
<keyword evidence="5 11" id="KW-1133">Transmembrane helix</keyword>